<evidence type="ECO:0000259" key="1">
    <source>
        <dbReference type="Pfam" id="PF01408"/>
    </source>
</evidence>
<protein>
    <submittedName>
        <fullName evidence="3">Gfo/Idh/MocA family oxidoreductase</fullName>
    </submittedName>
</protein>
<dbReference type="InterPro" id="IPR036291">
    <property type="entry name" value="NAD(P)-bd_dom_sf"/>
</dbReference>
<comment type="caution">
    <text evidence="3">The sequence shown here is derived from an EMBL/GenBank/DDBJ whole genome shotgun (WGS) entry which is preliminary data.</text>
</comment>
<dbReference type="SUPFAM" id="SSF51735">
    <property type="entry name" value="NAD(P)-binding Rossmann-fold domains"/>
    <property type="match status" value="1"/>
</dbReference>
<feature type="domain" description="GFO/IDH/MocA-like oxidoreductase" evidence="2">
    <location>
        <begin position="138"/>
        <end position="247"/>
    </location>
</feature>
<sequence length="334" mass="38044">MIRIGTIGSGKIAEHFLDAVEHCEGVEYGIAYSRTRERAEEFAGKRGAKGFCWDLKELVRSDLADCIYIASPNCCHFEQAKLALEAGKHVIVEKPAVSNRREWKILEQTAREHERFLMEAVRHVYDPAMEAVRRGLEQIGRVRRASLRFCQYSSRYDNFRRGIVENAFKPELSNGALMDIGVYCVRMMTELFGLPEQVMAHGIFLENGVDGAGTILGIYPGMDAELSYSKITDGRLGCEIQGEDGTLVFDGVSRPGRVRLIRRDGREEILFEEDESWNLEYEIRKFVSWMESGDCEATDYLRALQMSDAEMKVLDEARKQMGIVFPADRKPLFE</sequence>
<evidence type="ECO:0000313" key="3">
    <source>
        <dbReference type="EMBL" id="HJC48281.1"/>
    </source>
</evidence>
<dbReference type="Pfam" id="PF22725">
    <property type="entry name" value="GFO_IDH_MocA_C3"/>
    <property type="match status" value="1"/>
</dbReference>
<dbReference type="Gene3D" id="3.30.360.10">
    <property type="entry name" value="Dihydrodipicolinate Reductase, domain 2"/>
    <property type="match status" value="1"/>
</dbReference>
<evidence type="ECO:0000313" key="4">
    <source>
        <dbReference type="Proteomes" id="UP000823883"/>
    </source>
</evidence>
<dbReference type="SUPFAM" id="SSF55347">
    <property type="entry name" value="Glyceraldehyde-3-phosphate dehydrogenase-like, C-terminal domain"/>
    <property type="match status" value="1"/>
</dbReference>
<dbReference type="PANTHER" id="PTHR43054">
    <property type="match status" value="1"/>
</dbReference>
<dbReference type="AlphaFoldDB" id="A0A9D2PDY4"/>
<dbReference type="InterPro" id="IPR000683">
    <property type="entry name" value="Gfo/Idh/MocA-like_OxRdtase_N"/>
</dbReference>
<reference evidence="3" key="2">
    <citation type="submission" date="2021-04" db="EMBL/GenBank/DDBJ databases">
        <authorList>
            <person name="Gilroy R."/>
        </authorList>
    </citation>
    <scope>NUCLEOTIDE SEQUENCE</scope>
    <source>
        <strain evidence="3">CHK183-5548</strain>
    </source>
</reference>
<dbReference type="GO" id="GO:0000166">
    <property type="term" value="F:nucleotide binding"/>
    <property type="evidence" value="ECO:0007669"/>
    <property type="project" value="InterPro"/>
</dbReference>
<reference evidence="3" key="1">
    <citation type="journal article" date="2021" name="PeerJ">
        <title>Extensive microbial diversity within the chicken gut microbiome revealed by metagenomics and culture.</title>
        <authorList>
            <person name="Gilroy R."/>
            <person name="Ravi A."/>
            <person name="Getino M."/>
            <person name="Pursley I."/>
            <person name="Horton D.L."/>
            <person name="Alikhan N.F."/>
            <person name="Baker D."/>
            <person name="Gharbi K."/>
            <person name="Hall N."/>
            <person name="Watson M."/>
            <person name="Adriaenssens E.M."/>
            <person name="Foster-Nyarko E."/>
            <person name="Jarju S."/>
            <person name="Secka A."/>
            <person name="Antonio M."/>
            <person name="Oren A."/>
            <person name="Chaudhuri R.R."/>
            <person name="La Ragione R."/>
            <person name="Hildebrand F."/>
            <person name="Pallen M.J."/>
        </authorList>
    </citation>
    <scope>NUCLEOTIDE SEQUENCE</scope>
    <source>
        <strain evidence="3">CHK183-5548</strain>
    </source>
</reference>
<evidence type="ECO:0000259" key="2">
    <source>
        <dbReference type="Pfam" id="PF22725"/>
    </source>
</evidence>
<accession>A0A9D2PDY4</accession>
<name>A0A9D2PDY4_9FIRM</name>
<dbReference type="Pfam" id="PF01408">
    <property type="entry name" value="GFO_IDH_MocA"/>
    <property type="match status" value="1"/>
</dbReference>
<dbReference type="PANTHER" id="PTHR43054:SF1">
    <property type="entry name" value="SCYLLO-INOSITOL 2-DEHYDROGENASE (NADP(+)) IOLU"/>
    <property type="match status" value="1"/>
</dbReference>
<dbReference type="Gene3D" id="3.40.50.720">
    <property type="entry name" value="NAD(P)-binding Rossmann-like Domain"/>
    <property type="match status" value="1"/>
</dbReference>
<dbReference type="EMBL" id="DWWL01000061">
    <property type="protein sequence ID" value="HJC48281.1"/>
    <property type="molecule type" value="Genomic_DNA"/>
</dbReference>
<dbReference type="InterPro" id="IPR055170">
    <property type="entry name" value="GFO_IDH_MocA-like_dom"/>
</dbReference>
<proteinExistence type="predicted"/>
<organism evidence="3 4">
    <name type="scientific">Candidatus Lachnoclostridium pullistercoris</name>
    <dbReference type="NCBI Taxonomy" id="2838632"/>
    <lineage>
        <taxon>Bacteria</taxon>
        <taxon>Bacillati</taxon>
        <taxon>Bacillota</taxon>
        <taxon>Clostridia</taxon>
        <taxon>Lachnospirales</taxon>
        <taxon>Lachnospiraceae</taxon>
    </lineage>
</organism>
<dbReference type="Proteomes" id="UP000823883">
    <property type="component" value="Unassembled WGS sequence"/>
</dbReference>
<gene>
    <name evidence="3" type="ORF">IAA04_09545</name>
</gene>
<feature type="domain" description="Gfo/Idh/MocA-like oxidoreductase N-terminal" evidence="1">
    <location>
        <begin position="2"/>
        <end position="118"/>
    </location>
</feature>